<organism evidence="1 2">
    <name type="scientific">Anaerostipes hadrus</name>
    <dbReference type="NCBI Taxonomy" id="649756"/>
    <lineage>
        <taxon>Bacteria</taxon>
        <taxon>Bacillati</taxon>
        <taxon>Bacillota</taxon>
        <taxon>Clostridia</taxon>
        <taxon>Lachnospirales</taxon>
        <taxon>Lachnospiraceae</taxon>
        <taxon>Anaerostipes</taxon>
    </lineage>
</organism>
<dbReference type="Gene3D" id="3.90.105.50">
    <property type="match status" value="1"/>
</dbReference>
<dbReference type="InterPro" id="IPR038148">
    <property type="entry name" value="Tn1545/Tn916_Xis"/>
</dbReference>
<accession>A0ABX2I1U1</accession>
<dbReference type="RefSeq" id="WP_149883830.1">
    <property type="nucleotide sequence ID" value="NZ_CACRSX010000009.1"/>
</dbReference>
<keyword evidence="2" id="KW-1185">Reference proteome</keyword>
<dbReference type="EMBL" id="JAAITB010000025">
    <property type="protein sequence ID" value="NSJ80142.1"/>
    <property type="molecule type" value="Genomic_DNA"/>
</dbReference>
<gene>
    <name evidence="1" type="ORF">G5A72_11235</name>
</gene>
<dbReference type="NCBIfam" id="TIGR01764">
    <property type="entry name" value="excise"/>
    <property type="match status" value="1"/>
</dbReference>
<proteinExistence type="predicted"/>
<reference evidence="1 2" key="1">
    <citation type="journal article" date="2020" name="Cell Host Microbe">
        <title>Functional and Genomic Variation between Human-Derived Isolates of Lachnospiraceae Reveals Inter- and Intra-Species Diversity.</title>
        <authorList>
            <person name="Sorbara M.T."/>
            <person name="Littmann E.R."/>
            <person name="Fontana E."/>
            <person name="Moody T.U."/>
            <person name="Kohout C.E."/>
            <person name="Gjonbalaj M."/>
            <person name="Eaton V."/>
            <person name="Seok R."/>
            <person name="Leiner I.M."/>
            <person name="Pamer E.G."/>
        </authorList>
    </citation>
    <scope>NUCLEOTIDE SEQUENCE [LARGE SCALE GENOMIC DNA]</scope>
    <source>
        <strain evidence="1 2">MSK.14.57</strain>
    </source>
</reference>
<dbReference type="InterPro" id="IPR015122">
    <property type="entry name" value="Tn916-Xis"/>
</dbReference>
<name>A0ABX2I1U1_ANAHA</name>
<evidence type="ECO:0000313" key="2">
    <source>
        <dbReference type="Proteomes" id="UP001644750"/>
    </source>
</evidence>
<dbReference type="Pfam" id="PF09035">
    <property type="entry name" value="Tn916-Xis"/>
    <property type="match status" value="1"/>
</dbReference>
<evidence type="ECO:0000313" key="1">
    <source>
        <dbReference type="EMBL" id="NSJ80142.1"/>
    </source>
</evidence>
<comment type="caution">
    <text evidence="1">The sequence shown here is derived from an EMBL/GenBank/DDBJ whole genome shotgun (WGS) entry which is preliminary data.</text>
</comment>
<keyword evidence="1" id="KW-0238">DNA-binding</keyword>
<dbReference type="InterPro" id="IPR010093">
    <property type="entry name" value="SinI_DNA-bd"/>
</dbReference>
<dbReference type="Proteomes" id="UP001644750">
    <property type="component" value="Unassembled WGS sequence"/>
</dbReference>
<sequence length="78" mass="9220">MEKKNTEKGEKQKEKIQIPIWEKANLTIQEAAVYFNIGEKKLREMSNNPKCKFALFVGNKCLIKRKSLEEYLKHTSYI</sequence>
<protein>
    <submittedName>
        <fullName evidence="1">Excisionase family DNA-binding protein</fullName>
    </submittedName>
</protein>
<dbReference type="GO" id="GO:0003677">
    <property type="term" value="F:DNA binding"/>
    <property type="evidence" value="ECO:0007669"/>
    <property type="project" value="UniProtKB-KW"/>
</dbReference>